<dbReference type="FunFam" id="3.30.160.60:FF:001183">
    <property type="entry name" value="Zinc finger protein 18"/>
    <property type="match status" value="1"/>
</dbReference>
<feature type="domain" description="C2H2-type" evidence="12">
    <location>
        <begin position="431"/>
        <end position="459"/>
    </location>
</feature>
<evidence type="ECO:0000313" key="14">
    <source>
        <dbReference type="EMBL" id="PFX27141.1"/>
    </source>
</evidence>
<evidence type="ECO:0000256" key="6">
    <source>
        <dbReference type="ARBA" id="ARBA00023015"/>
    </source>
</evidence>
<feature type="region of interest" description="Disordered" evidence="11">
    <location>
        <begin position="1"/>
        <end position="25"/>
    </location>
</feature>
<organism evidence="14 15">
    <name type="scientific">Stylophora pistillata</name>
    <name type="common">Smooth cauliflower coral</name>
    <dbReference type="NCBI Taxonomy" id="50429"/>
    <lineage>
        <taxon>Eukaryota</taxon>
        <taxon>Metazoa</taxon>
        <taxon>Cnidaria</taxon>
        <taxon>Anthozoa</taxon>
        <taxon>Hexacorallia</taxon>
        <taxon>Scleractinia</taxon>
        <taxon>Astrocoeniina</taxon>
        <taxon>Pocilloporidae</taxon>
        <taxon>Stylophora</taxon>
    </lineage>
</organism>
<dbReference type="PANTHER" id="PTHR24394:SF48">
    <property type="entry name" value="ZINC FINGER PROTEIN 771"/>
    <property type="match status" value="1"/>
</dbReference>
<dbReference type="PANTHER" id="PTHR24394">
    <property type="entry name" value="ZINC FINGER PROTEIN"/>
    <property type="match status" value="1"/>
</dbReference>
<feature type="domain" description="C2H2-type" evidence="12">
    <location>
        <begin position="346"/>
        <end position="374"/>
    </location>
</feature>
<dbReference type="EMBL" id="LSMT01000110">
    <property type="protein sequence ID" value="PFX27141.1"/>
    <property type="molecule type" value="Genomic_DNA"/>
</dbReference>
<evidence type="ECO:0000259" key="13">
    <source>
        <dbReference type="PROSITE" id="PS50280"/>
    </source>
</evidence>
<dbReference type="Proteomes" id="UP000225706">
    <property type="component" value="Unassembled WGS sequence"/>
</dbReference>
<dbReference type="PROSITE" id="PS00028">
    <property type="entry name" value="ZINC_FINGER_C2H2_1"/>
    <property type="match status" value="5"/>
</dbReference>
<keyword evidence="15" id="KW-1185">Reference proteome</keyword>
<dbReference type="FunFam" id="3.30.160.60:FF:000905">
    <property type="entry name" value="PR domain containing 14"/>
    <property type="match status" value="1"/>
</dbReference>
<comment type="subcellular location">
    <subcellularLocation>
        <location evidence="1">Nucleus</location>
    </subcellularLocation>
</comment>
<dbReference type="GO" id="GO:0000981">
    <property type="term" value="F:DNA-binding transcription factor activity, RNA polymerase II-specific"/>
    <property type="evidence" value="ECO:0007669"/>
    <property type="project" value="TreeGrafter"/>
</dbReference>
<keyword evidence="3" id="KW-0677">Repeat</keyword>
<dbReference type="InterPro" id="IPR001214">
    <property type="entry name" value="SET_dom"/>
</dbReference>
<keyword evidence="8" id="KW-0804">Transcription</keyword>
<name>A0A2B4SB83_STYPI</name>
<feature type="domain" description="C2H2-type" evidence="12">
    <location>
        <begin position="403"/>
        <end position="430"/>
    </location>
</feature>
<dbReference type="InterPro" id="IPR013087">
    <property type="entry name" value="Znf_C2H2_type"/>
</dbReference>
<accession>A0A2B4SB83</accession>
<dbReference type="GO" id="GO:0005634">
    <property type="term" value="C:nucleus"/>
    <property type="evidence" value="ECO:0007669"/>
    <property type="project" value="UniProtKB-SubCell"/>
</dbReference>
<evidence type="ECO:0000259" key="12">
    <source>
        <dbReference type="PROSITE" id="PS50157"/>
    </source>
</evidence>
<protein>
    <submittedName>
        <fullName evidence="14">PR domain zinc finger protein 14</fullName>
    </submittedName>
</protein>
<proteinExistence type="predicted"/>
<evidence type="ECO:0000256" key="9">
    <source>
        <dbReference type="ARBA" id="ARBA00023242"/>
    </source>
</evidence>
<dbReference type="SMART" id="SM00355">
    <property type="entry name" value="ZnF_C2H2"/>
    <property type="match status" value="7"/>
</dbReference>
<dbReference type="Pfam" id="PF13913">
    <property type="entry name" value="zf-C2HC_2"/>
    <property type="match status" value="2"/>
</dbReference>
<dbReference type="Pfam" id="PF00096">
    <property type="entry name" value="zf-C2H2"/>
    <property type="match status" value="4"/>
</dbReference>
<dbReference type="GO" id="GO:0003677">
    <property type="term" value="F:DNA binding"/>
    <property type="evidence" value="ECO:0007669"/>
    <property type="project" value="UniProtKB-KW"/>
</dbReference>
<dbReference type="PROSITE" id="PS50157">
    <property type="entry name" value="ZINC_FINGER_C2H2_2"/>
    <property type="match status" value="7"/>
</dbReference>
<dbReference type="Gene3D" id="2.170.270.10">
    <property type="entry name" value="SET domain"/>
    <property type="match status" value="1"/>
</dbReference>
<evidence type="ECO:0000256" key="11">
    <source>
        <dbReference type="SAM" id="MobiDB-lite"/>
    </source>
</evidence>
<dbReference type="InterPro" id="IPR036236">
    <property type="entry name" value="Znf_C2H2_sf"/>
</dbReference>
<dbReference type="InterPro" id="IPR046341">
    <property type="entry name" value="SET_dom_sf"/>
</dbReference>
<evidence type="ECO:0000256" key="3">
    <source>
        <dbReference type="ARBA" id="ARBA00022737"/>
    </source>
</evidence>
<reference evidence="15" key="1">
    <citation type="journal article" date="2017" name="bioRxiv">
        <title>Comparative analysis of the genomes of Stylophora pistillata and Acropora digitifera provides evidence for extensive differences between species of corals.</title>
        <authorList>
            <person name="Voolstra C.R."/>
            <person name="Li Y."/>
            <person name="Liew Y.J."/>
            <person name="Baumgarten S."/>
            <person name="Zoccola D."/>
            <person name="Flot J.-F."/>
            <person name="Tambutte S."/>
            <person name="Allemand D."/>
            <person name="Aranda M."/>
        </authorList>
    </citation>
    <scope>NUCLEOTIDE SEQUENCE [LARGE SCALE GENOMIC DNA]</scope>
</reference>
<feature type="domain" description="C2H2-type" evidence="12">
    <location>
        <begin position="488"/>
        <end position="520"/>
    </location>
</feature>
<dbReference type="InterPro" id="IPR044408">
    <property type="entry name" value="PRDM14_PR-SET"/>
</dbReference>
<keyword evidence="2" id="KW-0479">Metal-binding</keyword>
<evidence type="ECO:0000256" key="8">
    <source>
        <dbReference type="ARBA" id="ARBA00023163"/>
    </source>
</evidence>
<feature type="domain" description="SET" evidence="13">
    <location>
        <begin position="153"/>
        <end position="281"/>
    </location>
</feature>
<dbReference type="PROSITE" id="PS50280">
    <property type="entry name" value="SET"/>
    <property type="match status" value="1"/>
</dbReference>
<dbReference type="GO" id="GO:0008270">
    <property type="term" value="F:zinc ion binding"/>
    <property type="evidence" value="ECO:0007669"/>
    <property type="project" value="UniProtKB-KW"/>
</dbReference>
<evidence type="ECO:0000256" key="10">
    <source>
        <dbReference type="PROSITE-ProRule" id="PRU00042"/>
    </source>
</evidence>
<keyword evidence="7" id="KW-0238">DNA-binding</keyword>
<dbReference type="CDD" id="cd19198">
    <property type="entry name" value="PR-SET_PRDM14"/>
    <property type="match status" value="1"/>
</dbReference>
<dbReference type="OrthoDB" id="3565419at2759"/>
<feature type="domain" description="C2H2-type" evidence="12">
    <location>
        <begin position="375"/>
        <end position="402"/>
    </location>
</feature>
<dbReference type="SUPFAM" id="SSF57667">
    <property type="entry name" value="beta-beta-alpha zinc fingers"/>
    <property type="match status" value="5"/>
</dbReference>
<dbReference type="AlphaFoldDB" id="A0A2B4SB83"/>
<dbReference type="SUPFAM" id="SSF82199">
    <property type="entry name" value="SET domain"/>
    <property type="match status" value="1"/>
</dbReference>
<feature type="domain" description="C2H2-type" evidence="12">
    <location>
        <begin position="314"/>
        <end position="345"/>
    </location>
</feature>
<sequence length="530" mass="60738">MTLSDPRLTHGRGPIPSSRGAKMETNPELNIQWRDRMAHKLPHAQSITSPMPMSGEKVSSFSIASFLRCCNVDPKQTLRISHPHKCGSVKKADLKSGSIRQAVIQSACPGSFVERKDFLETDSTERISSFQEPLPSWFLPSTQSTEYSLEGHLGYQTARSALYLPQGIRVLNKGPHQFAVVSCRASISKGTRFGPYRGRVIQPSQVKEGEDNAYLWEVCKEDGSLAYYIDGLPETENWMKFINCARNNEEQNLVLIQDGEQLFYESCREILYGEEMMVWYGNRYHMFMGIPIGMKASPRKERNNETGQGAFGSFSCERCGKVFAYKYYRDRHLKYTRCVDQGDRKFPCTVCNRSFDKRDRLRIHVLHVHEKHRPHQCTVCGKRFSQSSSLNKHMRVHSGERPYKCPHCVKAFTASSILRTHIRQHSGEKPFKCRHCGRAFASHAAHDSHVRRTHTKEKPCVCEYCGKAFAQSYELKFHINMHTGAKPYTCEKCGRAFSSPSSRDRHRANFDCITRKNRAPKVMRKNFLSV</sequence>
<gene>
    <name evidence="14" type="primary">PRDM14</name>
    <name evidence="14" type="ORF">AWC38_SpisGene8172</name>
</gene>
<dbReference type="FunFam" id="3.30.160.60:FF:000480">
    <property type="entry name" value="PR domain zinc finger protein 14"/>
    <property type="match status" value="1"/>
</dbReference>
<evidence type="ECO:0000256" key="4">
    <source>
        <dbReference type="ARBA" id="ARBA00022771"/>
    </source>
</evidence>
<feature type="domain" description="C2H2-type" evidence="12">
    <location>
        <begin position="460"/>
        <end position="487"/>
    </location>
</feature>
<comment type="caution">
    <text evidence="14">The sequence shown here is derived from an EMBL/GenBank/DDBJ whole genome shotgun (WGS) entry which is preliminary data.</text>
</comment>
<keyword evidence="6" id="KW-0805">Transcription regulation</keyword>
<evidence type="ECO:0000313" key="15">
    <source>
        <dbReference type="Proteomes" id="UP000225706"/>
    </source>
</evidence>
<dbReference type="Gene3D" id="3.30.160.60">
    <property type="entry name" value="Classic Zinc Finger"/>
    <property type="match status" value="6"/>
</dbReference>
<keyword evidence="5" id="KW-0862">Zinc</keyword>
<keyword evidence="4 10" id="KW-0863">Zinc-finger</keyword>
<dbReference type="STRING" id="50429.A0A2B4SB83"/>
<dbReference type="Pfam" id="PF21549">
    <property type="entry name" value="PRDM2_PR"/>
    <property type="match status" value="1"/>
</dbReference>
<keyword evidence="9" id="KW-0539">Nucleus</keyword>
<evidence type="ECO:0000256" key="7">
    <source>
        <dbReference type="ARBA" id="ARBA00023125"/>
    </source>
</evidence>
<evidence type="ECO:0000256" key="5">
    <source>
        <dbReference type="ARBA" id="ARBA00022833"/>
    </source>
</evidence>
<evidence type="ECO:0000256" key="1">
    <source>
        <dbReference type="ARBA" id="ARBA00004123"/>
    </source>
</evidence>
<evidence type="ECO:0000256" key="2">
    <source>
        <dbReference type="ARBA" id="ARBA00022723"/>
    </source>
</evidence>
<dbReference type="FunFam" id="3.30.160.60:FF:000690">
    <property type="entry name" value="Zinc finger protein 354C"/>
    <property type="match status" value="1"/>
</dbReference>
<dbReference type="FunFam" id="3.30.160.60:FF:000450">
    <property type="entry name" value="PR domain zinc finger protein 14"/>
    <property type="match status" value="1"/>
</dbReference>